<dbReference type="RefSeq" id="WP_345165104.1">
    <property type="nucleotide sequence ID" value="NZ_BAABJK010000004.1"/>
</dbReference>
<sequence>MKTIKFLSVVALTISLVSCNKNGVSNKPLQTEIDSVSYSLGLNIAGSVKANASEIDKDIFIQGFVNGIDSTDLKIEQDKVQGILNAYFQKKQVEAQEKQRLEAEKKAEEEYGDVKAAGEKFLNENMTKEGVEITDSGLQYIVLKEGTGEKPNPTSKIKIHYHGTLIDGTVFDSTVEKGKPYQALASQFIPGFTEGLLLMPEGSKYKFFIPQDIGYGAFPRQGGVIKPFAPLIFEVELLEIIK</sequence>
<feature type="domain" description="PPIase FKBP-type" evidence="8">
    <location>
        <begin position="154"/>
        <end position="241"/>
    </location>
</feature>
<dbReference type="Pfam" id="PF00254">
    <property type="entry name" value="FKBP_C"/>
    <property type="match status" value="1"/>
</dbReference>
<proteinExistence type="inferred from homology"/>
<keyword evidence="4 5" id="KW-0413">Isomerase</keyword>
<evidence type="ECO:0000313" key="10">
    <source>
        <dbReference type="Proteomes" id="UP001501692"/>
    </source>
</evidence>
<evidence type="ECO:0000313" key="9">
    <source>
        <dbReference type="EMBL" id="GAA4963115.1"/>
    </source>
</evidence>
<dbReference type="Proteomes" id="UP001501692">
    <property type="component" value="Unassembled WGS sequence"/>
</dbReference>
<comment type="similarity">
    <text evidence="2 6">Belongs to the FKBP-type PPIase family.</text>
</comment>
<organism evidence="9 10">
    <name type="scientific">Algibacter aquimarinus</name>
    <dbReference type="NCBI Taxonomy" id="1136748"/>
    <lineage>
        <taxon>Bacteria</taxon>
        <taxon>Pseudomonadati</taxon>
        <taxon>Bacteroidota</taxon>
        <taxon>Flavobacteriia</taxon>
        <taxon>Flavobacteriales</taxon>
        <taxon>Flavobacteriaceae</taxon>
        <taxon>Algibacter</taxon>
    </lineage>
</organism>
<dbReference type="PROSITE" id="PS51257">
    <property type="entry name" value="PROKAR_LIPOPROTEIN"/>
    <property type="match status" value="1"/>
</dbReference>
<dbReference type="InterPro" id="IPR046357">
    <property type="entry name" value="PPIase_dom_sf"/>
</dbReference>
<evidence type="ECO:0000256" key="5">
    <source>
        <dbReference type="PROSITE-ProRule" id="PRU00277"/>
    </source>
</evidence>
<dbReference type="GO" id="GO:0016853">
    <property type="term" value="F:isomerase activity"/>
    <property type="evidence" value="ECO:0007669"/>
    <property type="project" value="UniProtKB-KW"/>
</dbReference>
<feature type="coiled-coil region" evidence="7">
    <location>
        <begin position="84"/>
        <end position="113"/>
    </location>
</feature>
<evidence type="ECO:0000256" key="4">
    <source>
        <dbReference type="ARBA" id="ARBA00023235"/>
    </source>
</evidence>
<protein>
    <recommendedName>
        <fullName evidence="6">Peptidyl-prolyl cis-trans isomerase</fullName>
        <ecNumber evidence="6">5.2.1.8</ecNumber>
    </recommendedName>
</protein>
<reference evidence="10" key="1">
    <citation type="journal article" date="2019" name="Int. J. Syst. Evol. Microbiol.">
        <title>The Global Catalogue of Microorganisms (GCM) 10K type strain sequencing project: providing services to taxonomists for standard genome sequencing and annotation.</title>
        <authorList>
            <consortium name="The Broad Institute Genomics Platform"/>
            <consortium name="The Broad Institute Genome Sequencing Center for Infectious Disease"/>
            <person name="Wu L."/>
            <person name="Ma J."/>
        </authorList>
    </citation>
    <scope>NUCLEOTIDE SEQUENCE [LARGE SCALE GENOMIC DNA]</scope>
    <source>
        <strain evidence="10">JCM 18287</strain>
    </source>
</reference>
<dbReference type="InterPro" id="IPR001179">
    <property type="entry name" value="PPIase_FKBP_dom"/>
</dbReference>
<evidence type="ECO:0000256" key="1">
    <source>
        <dbReference type="ARBA" id="ARBA00000971"/>
    </source>
</evidence>
<dbReference type="InterPro" id="IPR000774">
    <property type="entry name" value="PPIase_FKBP_N"/>
</dbReference>
<keyword evidence="3 5" id="KW-0697">Rotamase</keyword>
<dbReference type="Pfam" id="PF01346">
    <property type="entry name" value="FKBP_N"/>
    <property type="match status" value="1"/>
</dbReference>
<dbReference type="Gene3D" id="3.10.50.40">
    <property type="match status" value="1"/>
</dbReference>
<gene>
    <name evidence="9" type="primary">fkpA</name>
    <name evidence="9" type="ORF">GCM10023315_09370</name>
</gene>
<dbReference type="PROSITE" id="PS50059">
    <property type="entry name" value="FKBP_PPIASE"/>
    <property type="match status" value="1"/>
</dbReference>
<name>A0ABP9H7I9_9FLAO</name>
<dbReference type="Gene3D" id="1.10.287.460">
    <property type="entry name" value="Peptidyl-prolyl cis-trans isomerase, FKBP-type, N-terminal domain"/>
    <property type="match status" value="1"/>
</dbReference>
<keyword evidence="10" id="KW-1185">Reference proteome</keyword>
<dbReference type="PANTHER" id="PTHR43811">
    <property type="entry name" value="FKBP-TYPE PEPTIDYL-PROLYL CIS-TRANS ISOMERASE FKPA"/>
    <property type="match status" value="1"/>
</dbReference>
<evidence type="ECO:0000259" key="8">
    <source>
        <dbReference type="PROSITE" id="PS50059"/>
    </source>
</evidence>
<dbReference type="InterPro" id="IPR036944">
    <property type="entry name" value="PPIase_FKBP_N_sf"/>
</dbReference>
<dbReference type="PANTHER" id="PTHR43811:SF19">
    <property type="entry name" value="39 KDA FK506-BINDING NUCLEAR PROTEIN"/>
    <property type="match status" value="1"/>
</dbReference>
<evidence type="ECO:0000256" key="6">
    <source>
        <dbReference type="RuleBase" id="RU003915"/>
    </source>
</evidence>
<accession>A0ABP9H7I9</accession>
<dbReference type="EMBL" id="BAABJK010000004">
    <property type="protein sequence ID" value="GAA4963115.1"/>
    <property type="molecule type" value="Genomic_DNA"/>
</dbReference>
<keyword evidence="7" id="KW-0175">Coiled coil</keyword>
<evidence type="ECO:0000256" key="7">
    <source>
        <dbReference type="SAM" id="Coils"/>
    </source>
</evidence>
<comment type="caution">
    <text evidence="9">The sequence shown here is derived from an EMBL/GenBank/DDBJ whole genome shotgun (WGS) entry which is preliminary data.</text>
</comment>
<evidence type="ECO:0000256" key="3">
    <source>
        <dbReference type="ARBA" id="ARBA00023110"/>
    </source>
</evidence>
<evidence type="ECO:0000256" key="2">
    <source>
        <dbReference type="ARBA" id="ARBA00006577"/>
    </source>
</evidence>
<comment type="catalytic activity">
    <reaction evidence="1 5 6">
        <text>[protein]-peptidylproline (omega=180) = [protein]-peptidylproline (omega=0)</text>
        <dbReference type="Rhea" id="RHEA:16237"/>
        <dbReference type="Rhea" id="RHEA-COMP:10747"/>
        <dbReference type="Rhea" id="RHEA-COMP:10748"/>
        <dbReference type="ChEBI" id="CHEBI:83833"/>
        <dbReference type="ChEBI" id="CHEBI:83834"/>
        <dbReference type="EC" id="5.2.1.8"/>
    </reaction>
</comment>
<dbReference type="EC" id="5.2.1.8" evidence="6"/>
<dbReference type="SUPFAM" id="SSF54534">
    <property type="entry name" value="FKBP-like"/>
    <property type="match status" value="1"/>
</dbReference>